<gene>
    <name evidence="2" type="ORF">HNR48_000212</name>
</gene>
<dbReference type="AlphaFoldDB" id="A0A7X0MVK5"/>
<evidence type="ECO:0000313" key="3">
    <source>
        <dbReference type="Proteomes" id="UP000528457"/>
    </source>
</evidence>
<feature type="transmembrane region" description="Helical" evidence="1">
    <location>
        <begin position="6"/>
        <end position="29"/>
    </location>
</feature>
<proteinExistence type="predicted"/>
<dbReference type="InParanoid" id="A0A7X0MVK5"/>
<evidence type="ECO:0000256" key="1">
    <source>
        <dbReference type="SAM" id="Phobius"/>
    </source>
</evidence>
<keyword evidence="1" id="KW-0812">Transmembrane</keyword>
<protein>
    <submittedName>
        <fullName evidence="2">Uncharacterized protein</fullName>
    </submittedName>
</protein>
<keyword evidence="1" id="KW-0472">Membrane</keyword>
<comment type="caution">
    <text evidence="2">The sequence shown here is derived from an EMBL/GenBank/DDBJ whole genome shotgun (WGS) entry which is preliminary data.</text>
</comment>
<sequence length="38" mass="3988">MTVTAAVMIVFLAGIFAILTVGSLLAYAIDARVDHGEH</sequence>
<keyword evidence="3" id="KW-1185">Reference proteome</keyword>
<name>A0A7X0MVK5_9GAMM</name>
<accession>A0A7X0MVK5</accession>
<keyword evidence="1" id="KW-1133">Transmembrane helix</keyword>
<dbReference type="Proteomes" id="UP000528457">
    <property type="component" value="Unassembled WGS sequence"/>
</dbReference>
<reference evidence="2 3" key="1">
    <citation type="submission" date="2020-08" db="EMBL/GenBank/DDBJ databases">
        <title>Genomic Encyclopedia of Type Strains, Phase IV (KMG-IV): sequencing the most valuable type-strain genomes for metagenomic binning, comparative biology and taxonomic classification.</title>
        <authorList>
            <person name="Goeker M."/>
        </authorList>
    </citation>
    <scope>NUCLEOTIDE SEQUENCE [LARGE SCALE GENOMIC DNA]</scope>
    <source>
        <strain evidence="2 3">DSM 22368</strain>
    </source>
</reference>
<organism evidence="2 3">
    <name type="scientific">Pseudoteredinibacter isoporae</name>
    <dbReference type="NCBI Taxonomy" id="570281"/>
    <lineage>
        <taxon>Bacteria</taxon>
        <taxon>Pseudomonadati</taxon>
        <taxon>Pseudomonadota</taxon>
        <taxon>Gammaproteobacteria</taxon>
        <taxon>Cellvibrionales</taxon>
        <taxon>Cellvibrionaceae</taxon>
        <taxon>Pseudoteredinibacter</taxon>
    </lineage>
</organism>
<evidence type="ECO:0000313" key="2">
    <source>
        <dbReference type="EMBL" id="MBB6519934.1"/>
    </source>
</evidence>
<dbReference type="EMBL" id="JACHHT010000001">
    <property type="protein sequence ID" value="MBB6519934.1"/>
    <property type="molecule type" value="Genomic_DNA"/>
</dbReference>